<name>A0A2V4LTA5_AQUAC</name>
<evidence type="ECO:0000313" key="10">
    <source>
        <dbReference type="Proteomes" id="UP000248146"/>
    </source>
</evidence>
<dbReference type="PANTHER" id="PTHR30024:SF42">
    <property type="entry name" value="ALIPHATIC SULFONATES-BINDING PROTEIN-RELATED"/>
    <property type="match status" value="1"/>
</dbReference>
<evidence type="ECO:0000256" key="3">
    <source>
        <dbReference type="ARBA" id="ARBA00022448"/>
    </source>
</evidence>
<dbReference type="GO" id="GO:0016020">
    <property type="term" value="C:membrane"/>
    <property type="evidence" value="ECO:0007669"/>
    <property type="project" value="InterPro"/>
</dbReference>
<feature type="domain" description="Solute-binding protein family 3/N-terminal" evidence="8">
    <location>
        <begin position="30"/>
        <end position="250"/>
    </location>
</feature>
<dbReference type="SMART" id="SM00062">
    <property type="entry name" value="PBPb"/>
    <property type="match status" value="1"/>
</dbReference>
<proteinExistence type="inferred from homology"/>
<evidence type="ECO:0000259" key="8">
    <source>
        <dbReference type="SMART" id="SM00062"/>
    </source>
</evidence>
<dbReference type="EMBL" id="QJRX01000001">
    <property type="protein sequence ID" value="PYC29253.1"/>
    <property type="molecule type" value="Genomic_DNA"/>
</dbReference>
<dbReference type="InterPro" id="IPR015168">
    <property type="entry name" value="SsuA/THI5"/>
</dbReference>
<dbReference type="CDD" id="cd13557">
    <property type="entry name" value="PBP2_SsuA"/>
    <property type="match status" value="1"/>
</dbReference>
<comment type="similarity">
    <text evidence="2">Belongs to the bacterial solute-binding protein SsuA/TauA family.</text>
</comment>
<dbReference type="OrthoDB" id="7374754at2"/>
<evidence type="ECO:0000313" key="9">
    <source>
        <dbReference type="EMBL" id="PYC29253.1"/>
    </source>
</evidence>
<evidence type="ECO:0000256" key="5">
    <source>
        <dbReference type="ARBA" id="ARBA00055538"/>
    </source>
</evidence>
<evidence type="ECO:0000256" key="4">
    <source>
        <dbReference type="ARBA" id="ARBA00022729"/>
    </source>
</evidence>
<comment type="caution">
    <text evidence="9">The sequence shown here is derived from an EMBL/GenBank/DDBJ whole genome shotgun (WGS) entry which is preliminary data.</text>
</comment>
<protein>
    <recommendedName>
        <fullName evidence="6">Putative aliphatic sulfonates-binding protein</fullName>
    </recommendedName>
</protein>
<dbReference type="NCBIfam" id="TIGR01728">
    <property type="entry name" value="SsuA_fam"/>
    <property type="match status" value="1"/>
</dbReference>
<evidence type="ECO:0000256" key="7">
    <source>
        <dbReference type="SAM" id="SignalP"/>
    </source>
</evidence>
<dbReference type="SUPFAM" id="SSF53850">
    <property type="entry name" value="Periplasmic binding protein-like II"/>
    <property type="match status" value="1"/>
</dbReference>
<keyword evidence="4 7" id="KW-0732">Signal</keyword>
<comment type="function">
    <text evidence="5">Part of a binding-protein-dependent transport system for aliphatic sulfonates. Putative binding protein.</text>
</comment>
<dbReference type="PANTHER" id="PTHR30024">
    <property type="entry name" value="ALIPHATIC SULFONATES-BINDING PROTEIN-RELATED"/>
    <property type="match status" value="1"/>
</dbReference>
<dbReference type="AlphaFoldDB" id="A0A2V4LTA5"/>
<dbReference type="FunFam" id="3.40.190.10:FF:000050">
    <property type="entry name" value="Sulfonate ABC transporter substrate-binding protein"/>
    <property type="match status" value="1"/>
</dbReference>
<gene>
    <name evidence="9" type="ORF">DMO17_00720</name>
</gene>
<organism evidence="9 10">
    <name type="scientific">Aquipseudomonas alcaligenes</name>
    <name type="common">Pseudomonas alcaligenes</name>
    <dbReference type="NCBI Taxonomy" id="43263"/>
    <lineage>
        <taxon>Bacteria</taxon>
        <taxon>Pseudomonadati</taxon>
        <taxon>Pseudomonadota</taxon>
        <taxon>Gammaproteobacteria</taxon>
        <taxon>Pseudomonadales</taxon>
        <taxon>Pseudomonadaceae</taxon>
        <taxon>Aquipseudomonas</taxon>
    </lineage>
</organism>
<sequence length="322" mass="34823">MRTITLRRSLVALFAAAISFGAITQAQAETLRIGYQKYGTLVLLKAKGSLEKRLAEQGIEVQWTEFPGGPQLLEGLNVGSIDFGTTGEAPPIFAQAAGADLLYVAHEPPAPTSEAILVPKDSALKSVSELKGKKIALNKGSNVHYLLVRALEDAGLKYSDIQPVYLPPADARAAFERGSVDAWVIWDPFQAAAEHQLQARTLRNGEGLVANHQFYLAARPYAEKHPEVVSVLVEEIRGIGEWTRANSAEATAQVAPLLGLSPEITRTAVERQAYGAQLITPDVVEAQQQIADTFSDLKLTPKRLSIKDVIWTPPASAKVAQQ</sequence>
<evidence type="ECO:0000256" key="2">
    <source>
        <dbReference type="ARBA" id="ARBA00010742"/>
    </source>
</evidence>
<comment type="subcellular location">
    <subcellularLocation>
        <location evidence="1">Periplasm</location>
    </subcellularLocation>
</comment>
<dbReference type="GO" id="GO:0042597">
    <property type="term" value="C:periplasmic space"/>
    <property type="evidence" value="ECO:0007669"/>
    <property type="project" value="UniProtKB-SubCell"/>
</dbReference>
<evidence type="ECO:0000256" key="6">
    <source>
        <dbReference type="ARBA" id="ARBA00070228"/>
    </source>
</evidence>
<accession>A0A2V4LTA5</accession>
<dbReference type="Pfam" id="PF09084">
    <property type="entry name" value="NMT1"/>
    <property type="match status" value="1"/>
</dbReference>
<dbReference type="RefSeq" id="WP_110680401.1">
    <property type="nucleotide sequence ID" value="NZ_QJRX01000001.1"/>
</dbReference>
<dbReference type="GO" id="GO:0042626">
    <property type="term" value="F:ATPase-coupled transmembrane transporter activity"/>
    <property type="evidence" value="ECO:0007669"/>
    <property type="project" value="InterPro"/>
</dbReference>
<dbReference type="NCBIfam" id="NF008588">
    <property type="entry name" value="PRK11553.1"/>
    <property type="match status" value="1"/>
</dbReference>
<feature type="signal peptide" evidence="7">
    <location>
        <begin position="1"/>
        <end position="28"/>
    </location>
</feature>
<feature type="chain" id="PRO_5016093292" description="Putative aliphatic sulfonates-binding protein" evidence="7">
    <location>
        <begin position="29"/>
        <end position="322"/>
    </location>
</feature>
<dbReference type="InterPro" id="IPR001638">
    <property type="entry name" value="Solute-binding_3/MltF_N"/>
</dbReference>
<dbReference type="Gene3D" id="3.40.190.10">
    <property type="entry name" value="Periplasmic binding protein-like II"/>
    <property type="match status" value="2"/>
</dbReference>
<dbReference type="InterPro" id="IPR010067">
    <property type="entry name" value="ABC_SsuA_sub-bd"/>
</dbReference>
<evidence type="ECO:0000256" key="1">
    <source>
        <dbReference type="ARBA" id="ARBA00004418"/>
    </source>
</evidence>
<reference evidence="9 10" key="1">
    <citation type="submission" date="2018-06" db="EMBL/GenBank/DDBJ databases">
        <title>Pseudomonas diversity within urban Lake Michigan freshwaters.</title>
        <authorList>
            <person name="Batrich M."/>
            <person name="Hatzopoulos T."/>
            <person name="Putonti C."/>
        </authorList>
    </citation>
    <scope>NUCLEOTIDE SEQUENCE [LARGE SCALE GENOMIC DNA]</scope>
    <source>
        <strain evidence="9 10">MB-090714</strain>
    </source>
</reference>
<keyword evidence="3" id="KW-0813">Transport</keyword>
<dbReference type="Proteomes" id="UP000248146">
    <property type="component" value="Unassembled WGS sequence"/>
</dbReference>